<dbReference type="RefSeq" id="WP_207574401.1">
    <property type="nucleotide sequence ID" value="NZ_JAFNME010000004.1"/>
</dbReference>
<feature type="transmembrane region" description="Helical" evidence="1">
    <location>
        <begin position="72"/>
        <end position="91"/>
    </location>
</feature>
<keyword evidence="1" id="KW-0812">Transmembrane</keyword>
<protein>
    <submittedName>
        <fullName evidence="2">Benzoate/H(+) symporter BenE family transporter</fullName>
    </submittedName>
</protein>
<dbReference type="Pfam" id="PF03594">
    <property type="entry name" value="BenE"/>
    <property type="match status" value="1"/>
</dbReference>
<proteinExistence type="predicted"/>
<dbReference type="GO" id="GO:0005886">
    <property type="term" value="C:plasma membrane"/>
    <property type="evidence" value="ECO:0007669"/>
    <property type="project" value="TreeGrafter"/>
</dbReference>
<feature type="transmembrane region" description="Helical" evidence="1">
    <location>
        <begin position="322"/>
        <end position="344"/>
    </location>
</feature>
<comment type="caution">
    <text evidence="2">The sequence shown here is derived from an EMBL/GenBank/DDBJ whole genome shotgun (WGS) entry which is preliminary data.</text>
</comment>
<feature type="transmembrane region" description="Helical" evidence="1">
    <location>
        <begin position="46"/>
        <end position="65"/>
    </location>
</feature>
<evidence type="ECO:0000256" key="1">
    <source>
        <dbReference type="SAM" id="Phobius"/>
    </source>
</evidence>
<feature type="transmembrane region" description="Helical" evidence="1">
    <location>
        <begin position="266"/>
        <end position="284"/>
    </location>
</feature>
<gene>
    <name evidence="2" type="ORF">J1777_03275</name>
</gene>
<sequence length="393" mass="40422">MQFFRDVSLSTIVAGLVAVLVGFTSSIALVFQAAQSFSASSAQITSWVWALCMGVGLCCIVPSLWLRQPVMVAWSTPGAAVLAAGGAAGQFGLEQAVGAFIGSALLILLCGVTGIFERLMTRIPVALASALLAGVLAKFGMDAFGAAASGPAIVLPMLAAYILGKHYHPRYVVLWTLVAGIAAAALQGQLHWEQVQWTLATPQWTTPVFTWQAFVSLGLPLFVVTMASQNLPGVIVMRSAGYAVPVSGIVSLTGALSAVLAPFGGYAINFAAITAALCTGTEAHPNPARRYTAAVVCGVAYLLLGLYAAVVTGLLLAFPKELVLAIAGFALLASIAGGLHAALADARQREAAIVTFLVTLSGVTLLGVGSAFWGVAAGAAVLLAQKLPQWKKI</sequence>
<feature type="transmembrane region" description="Helical" evidence="1">
    <location>
        <begin position="291"/>
        <end position="316"/>
    </location>
</feature>
<feature type="transmembrane region" description="Helical" evidence="1">
    <location>
        <begin position="146"/>
        <end position="164"/>
    </location>
</feature>
<feature type="transmembrane region" description="Helical" evidence="1">
    <location>
        <begin position="97"/>
        <end position="116"/>
    </location>
</feature>
<evidence type="ECO:0000313" key="3">
    <source>
        <dbReference type="Proteomes" id="UP000664731"/>
    </source>
</evidence>
<feature type="transmembrane region" description="Helical" evidence="1">
    <location>
        <begin position="12"/>
        <end position="34"/>
    </location>
</feature>
<feature type="transmembrane region" description="Helical" evidence="1">
    <location>
        <begin position="171"/>
        <end position="188"/>
    </location>
</feature>
<organism evidence="2 3">
    <name type="scientific">Comamonas denitrificans</name>
    <dbReference type="NCBI Taxonomy" id="117506"/>
    <lineage>
        <taxon>Bacteria</taxon>
        <taxon>Pseudomonadati</taxon>
        <taxon>Pseudomonadota</taxon>
        <taxon>Betaproteobacteria</taxon>
        <taxon>Burkholderiales</taxon>
        <taxon>Comamonadaceae</taxon>
        <taxon>Comamonas</taxon>
    </lineage>
</organism>
<keyword evidence="1" id="KW-0472">Membrane</keyword>
<feature type="transmembrane region" description="Helical" evidence="1">
    <location>
        <begin position="351"/>
        <end position="384"/>
    </location>
</feature>
<keyword evidence="1" id="KW-1133">Transmembrane helix</keyword>
<dbReference type="AlphaFoldDB" id="A0A939GZI9"/>
<feature type="transmembrane region" description="Helical" evidence="1">
    <location>
        <begin position="123"/>
        <end position="140"/>
    </location>
</feature>
<reference evidence="2" key="1">
    <citation type="submission" date="2021-03" db="EMBL/GenBank/DDBJ databases">
        <title>Comamonas denitrificans.</title>
        <authorList>
            <person name="Finster K."/>
        </authorList>
    </citation>
    <scope>NUCLEOTIDE SEQUENCE</scope>
    <source>
        <strain evidence="2">MM2021_4</strain>
    </source>
</reference>
<name>A0A939GZI9_9BURK</name>
<dbReference type="EMBL" id="JAFNME010000004">
    <property type="protein sequence ID" value="MBO1248861.1"/>
    <property type="molecule type" value="Genomic_DNA"/>
</dbReference>
<dbReference type="NCBIfam" id="TIGR00843">
    <property type="entry name" value="benE"/>
    <property type="match status" value="1"/>
</dbReference>
<dbReference type="InterPro" id="IPR004711">
    <property type="entry name" value="Benzoate_Transporter"/>
</dbReference>
<accession>A0A939GZI9</accession>
<evidence type="ECO:0000313" key="2">
    <source>
        <dbReference type="EMBL" id="MBO1248861.1"/>
    </source>
</evidence>
<dbReference type="PANTHER" id="PTHR30199">
    <property type="entry name" value="MFS FAMILY TRANSPORTER, PREDICTED SUBSTRATE BENZOATE"/>
    <property type="match status" value="1"/>
</dbReference>
<dbReference type="PANTHER" id="PTHR30199:SF0">
    <property type="entry name" value="INNER MEMBRANE PROTEIN YDCO"/>
    <property type="match status" value="1"/>
</dbReference>
<dbReference type="Proteomes" id="UP000664731">
    <property type="component" value="Unassembled WGS sequence"/>
</dbReference>
<keyword evidence="3" id="KW-1185">Reference proteome</keyword>
<feature type="transmembrane region" description="Helical" evidence="1">
    <location>
        <begin position="240"/>
        <end position="260"/>
    </location>
</feature>
<feature type="transmembrane region" description="Helical" evidence="1">
    <location>
        <begin position="208"/>
        <end position="228"/>
    </location>
</feature>
<dbReference type="GO" id="GO:0042925">
    <property type="term" value="F:benzoate transmembrane transporter activity"/>
    <property type="evidence" value="ECO:0007669"/>
    <property type="project" value="InterPro"/>
</dbReference>